<evidence type="ECO:0000256" key="1">
    <source>
        <dbReference type="SAM" id="MobiDB-lite"/>
    </source>
</evidence>
<evidence type="ECO:0000313" key="3">
    <source>
        <dbReference type="EMBL" id="KAK8837092.1"/>
    </source>
</evidence>
<evidence type="ECO:0000256" key="2">
    <source>
        <dbReference type="SAM" id="Phobius"/>
    </source>
</evidence>
<keyword evidence="2" id="KW-1133">Transmembrane helix</keyword>
<keyword evidence="4" id="KW-1185">Reference proteome</keyword>
<feature type="transmembrane region" description="Helical" evidence="2">
    <location>
        <begin position="216"/>
        <end position="238"/>
    </location>
</feature>
<dbReference type="GO" id="GO:0016746">
    <property type="term" value="F:acyltransferase activity"/>
    <property type="evidence" value="ECO:0007669"/>
    <property type="project" value="UniProtKB-KW"/>
</dbReference>
<keyword evidence="3" id="KW-0808">Transferase</keyword>
<accession>A0ABR2GUP8</accession>
<feature type="transmembrane region" description="Helical" evidence="2">
    <location>
        <begin position="314"/>
        <end position="336"/>
    </location>
</feature>
<dbReference type="EMBL" id="JAPFFF010000062">
    <property type="protein sequence ID" value="KAK8837092.1"/>
    <property type="molecule type" value="Genomic_DNA"/>
</dbReference>
<dbReference type="PANTHER" id="PTHR13906:SF4">
    <property type="entry name" value="LYSOPHOSPHOLIPID ACYLTRANSFERASE 6"/>
    <property type="match status" value="1"/>
</dbReference>
<organism evidence="3 4">
    <name type="scientific">Tritrichomonas musculus</name>
    <dbReference type="NCBI Taxonomy" id="1915356"/>
    <lineage>
        <taxon>Eukaryota</taxon>
        <taxon>Metamonada</taxon>
        <taxon>Parabasalia</taxon>
        <taxon>Tritrichomonadida</taxon>
        <taxon>Tritrichomonadidae</taxon>
        <taxon>Tritrichomonas</taxon>
    </lineage>
</organism>
<feature type="transmembrane region" description="Helical" evidence="2">
    <location>
        <begin position="6"/>
        <end position="22"/>
    </location>
</feature>
<feature type="region of interest" description="Disordered" evidence="1">
    <location>
        <begin position="418"/>
        <end position="439"/>
    </location>
</feature>
<keyword evidence="2" id="KW-0812">Transmembrane</keyword>
<feature type="transmembrane region" description="Helical" evidence="2">
    <location>
        <begin position="34"/>
        <end position="64"/>
    </location>
</feature>
<keyword evidence="2" id="KW-0472">Membrane</keyword>
<proteinExistence type="predicted"/>
<keyword evidence="3" id="KW-0012">Acyltransferase</keyword>
<protein>
    <submittedName>
        <fullName evidence="3">Lysophospholipid acyltransferase 1</fullName>
    </submittedName>
</protein>
<reference evidence="3 4" key="1">
    <citation type="submission" date="2024-04" db="EMBL/GenBank/DDBJ databases">
        <title>Tritrichomonas musculus Genome.</title>
        <authorList>
            <person name="Alves-Ferreira E."/>
            <person name="Grigg M."/>
            <person name="Lorenzi H."/>
            <person name="Galac M."/>
        </authorList>
    </citation>
    <scope>NUCLEOTIDE SEQUENCE [LARGE SCALE GENOMIC DNA]</scope>
    <source>
        <strain evidence="3 4">EAF2021</strain>
    </source>
</reference>
<name>A0ABR2GUP8_9EUKA</name>
<comment type="caution">
    <text evidence="3">The sequence shown here is derived from an EMBL/GenBank/DDBJ whole genome shotgun (WGS) entry which is preliminary data.</text>
</comment>
<sequence length="439" mass="51380">MYSVLFQYVFLLTSYPLARWILPHIKSKQNALILHVVLGVAACTFFFRERIILALIMITVGYYILDSNPYTVFAVSFFMNTVIHFVQLVWPVHHKISNLTMIVFYKIVATSFNLEDGRKIKQQEKQLDKRQRNFALLQKPTFFEWLAYCFTPFGSISNSFYEYKLFDYLLNIGNNPNKASDKSKSKALLCLLRSLVYSAIYYCFRHYFSLDFYKSEFFLSLNFFVRILLVLFLGIIIFSKDFMLWKAVDAGLYAAGFEDSGFATETDFSSLTFEFLLSTKTIKEWSGAFNYTNELFWSNYLTLRGPESGLGPTVVYWIMFFAKPIYKGLYGGILLASFEKKLFEKAEKVLMAVVPRFTKSFWPVYIFAQAAMTLNRASMRFKTTYTFFYVNEVIYYSFWILSAVLVVAGFFLVKDQPKAEEKKDKVEEKKDDDEHIKKE</sequence>
<dbReference type="PANTHER" id="PTHR13906">
    <property type="entry name" value="PORCUPINE"/>
    <property type="match status" value="1"/>
</dbReference>
<feature type="transmembrane region" description="Helical" evidence="2">
    <location>
        <begin position="357"/>
        <end position="374"/>
    </location>
</feature>
<feature type="transmembrane region" description="Helical" evidence="2">
    <location>
        <begin position="70"/>
        <end position="92"/>
    </location>
</feature>
<feature type="transmembrane region" description="Helical" evidence="2">
    <location>
        <begin position="394"/>
        <end position="413"/>
    </location>
</feature>
<evidence type="ECO:0000313" key="4">
    <source>
        <dbReference type="Proteomes" id="UP001470230"/>
    </source>
</evidence>
<gene>
    <name evidence="3" type="ORF">M9Y10_037144</name>
</gene>
<dbReference type="InterPro" id="IPR049941">
    <property type="entry name" value="LPLAT_7/PORCN-like"/>
</dbReference>
<dbReference type="Proteomes" id="UP001470230">
    <property type="component" value="Unassembled WGS sequence"/>
</dbReference>